<dbReference type="Proteomes" id="UP000645555">
    <property type="component" value="Unassembled WGS sequence"/>
</dbReference>
<comment type="caution">
    <text evidence="2">The sequence shown here is derived from an EMBL/GenBank/DDBJ whole genome shotgun (WGS) entry which is preliminary data.</text>
</comment>
<sequence>MNEERDDYAVSAEFYDVLQARRDELRVHRLYAHAVGDARLGVLDVGSGTGRVALMSLAESRVAVHAVEPARAMRAPLMSRLASLPTELRDRVTVHALPLNEAALHRVADVAVCHNTVAALPPAERHALWPAVADALVPGGSLLLELPPSRLPVHDIVRALPIQRFGEHEYGGRMSMSTEGDRIRTRFDYWVRGSAGLLREHTETFWMWPASRDQLVDDLGRHGFTAVPGERNPDVLTVSLPS</sequence>
<dbReference type="AlphaFoldDB" id="A0A918NKP5"/>
<protein>
    <recommendedName>
        <fullName evidence="1">Methyltransferase type 12 domain-containing protein</fullName>
    </recommendedName>
</protein>
<organism evidence="2 3">
    <name type="scientific">Streptomyces fructofermentans</name>
    <dbReference type="NCBI Taxonomy" id="152141"/>
    <lineage>
        <taxon>Bacteria</taxon>
        <taxon>Bacillati</taxon>
        <taxon>Actinomycetota</taxon>
        <taxon>Actinomycetes</taxon>
        <taxon>Kitasatosporales</taxon>
        <taxon>Streptomycetaceae</taxon>
        <taxon>Streptomyces</taxon>
    </lineage>
</organism>
<dbReference type="CDD" id="cd02440">
    <property type="entry name" value="AdoMet_MTases"/>
    <property type="match status" value="1"/>
</dbReference>
<proteinExistence type="predicted"/>
<dbReference type="EMBL" id="BMWD01000019">
    <property type="protein sequence ID" value="GGX76228.1"/>
    <property type="molecule type" value="Genomic_DNA"/>
</dbReference>
<dbReference type="SUPFAM" id="SSF53335">
    <property type="entry name" value="S-adenosyl-L-methionine-dependent methyltransferases"/>
    <property type="match status" value="1"/>
</dbReference>
<gene>
    <name evidence="2" type="ORF">GCM10010515_49890</name>
</gene>
<evidence type="ECO:0000313" key="3">
    <source>
        <dbReference type="Proteomes" id="UP000645555"/>
    </source>
</evidence>
<reference evidence="2" key="2">
    <citation type="submission" date="2020-09" db="EMBL/GenBank/DDBJ databases">
        <authorList>
            <person name="Sun Q."/>
            <person name="Ohkuma M."/>
        </authorList>
    </citation>
    <scope>NUCLEOTIDE SEQUENCE</scope>
    <source>
        <strain evidence="2">JCM 4956</strain>
    </source>
</reference>
<dbReference type="Gene3D" id="3.40.50.150">
    <property type="entry name" value="Vaccinia Virus protein VP39"/>
    <property type="match status" value="1"/>
</dbReference>
<evidence type="ECO:0000259" key="1">
    <source>
        <dbReference type="Pfam" id="PF08242"/>
    </source>
</evidence>
<name>A0A918NKP5_9ACTN</name>
<keyword evidence="3" id="KW-1185">Reference proteome</keyword>
<accession>A0A918NKP5</accession>
<evidence type="ECO:0000313" key="2">
    <source>
        <dbReference type="EMBL" id="GGX76228.1"/>
    </source>
</evidence>
<reference evidence="2" key="1">
    <citation type="journal article" date="2014" name="Int. J. Syst. Evol. Microbiol.">
        <title>Complete genome sequence of Corynebacterium casei LMG S-19264T (=DSM 44701T), isolated from a smear-ripened cheese.</title>
        <authorList>
            <consortium name="US DOE Joint Genome Institute (JGI-PGF)"/>
            <person name="Walter F."/>
            <person name="Albersmeier A."/>
            <person name="Kalinowski J."/>
            <person name="Ruckert C."/>
        </authorList>
    </citation>
    <scope>NUCLEOTIDE SEQUENCE</scope>
    <source>
        <strain evidence="2">JCM 4956</strain>
    </source>
</reference>
<feature type="domain" description="Methyltransferase type 12" evidence="1">
    <location>
        <begin position="43"/>
        <end position="142"/>
    </location>
</feature>
<dbReference type="RefSeq" id="WP_229916454.1">
    <property type="nucleotide sequence ID" value="NZ_BMWD01000019.1"/>
</dbReference>
<dbReference type="InterPro" id="IPR029063">
    <property type="entry name" value="SAM-dependent_MTases_sf"/>
</dbReference>
<dbReference type="Pfam" id="PF08242">
    <property type="entry name" value="Methyltransf_12"/>
    <property type="match status" value="1"/>
</dbReference>
<dbReference type="InterPro" id="IPR013217">
    <property type="entry name" value="Methyltransf_12"/>
</dbReference>